<keyword evidence="2" id="KW-0378">Hydrolase</keyword>
<sequence>MNYFIMTQDERIAEAVVPTGVFDAMRPEWLTPDYQEELEEAILQFDIKPKSENVYLDFLDRPIPLYSDRLKTLIHKFAPKLFAKSVVLADQERTRQDAYWLLILPRIACLSEQSEFYQNGSLKRLVIDEEKVRRHPIFQVEGILEPHIIIDLRLAEALLRRDFIGIRLKKVEQV</sequence>
<dbReference type="EMBL" id="RHHS01000089">
    <property type="protein sequence ID" value="RNB50056.1"/>
    <property type="molecule type" value="Genomic_DNA"/>
</dbReference>
<name>A0A3M8AFR3_9BACL</name>
<dbReference type="InterPro" id="IPR012433">
    <property type="entry name" value="Imm11"/>
</dbReference>
<organism evidence="2 3">
    <name type="scientific">Brevibacillus gelatini</name>
    <dbReference type="NCBI Taxonomy" id="1655277"/>
    <lineage>
        <taxon>Bacteria</taxon>
        <taxon>Bacillati</taxon>
        <taxon>Bacillota</taxon>
        <taxon>Bacilli</taxon>
        <taxon>Bacillales</taxon>
        <taxon>Paenibacillaceae</taxon>
        <taxon>Brevibacillus</taxon>
    </lineage>
</organism>
<dbReference type="Proteomes" id="UP000268829">
    <property type="component" value="Unassembled WGS sequence"/>
</dbReference>
<dbReference type="Pfam" id="PF07791">
    <property type="entry name" value="Imm11"/>
    <property type="match status" value="1"/>
</dbReference>
<evidence type="ECO:0000313" key="2">
    <source>
        <dbReference type="EMBL" id="RNB50056.1"/>
    </source>
</evidence>
<keyword evidence="2" id="KW-0645">Protease</keyword>
<dbReference type="GO" id="GO:0008233">
    <property type="term" value="F:peptidase activity"/>
    <property type="evidence" value="ECO:0007669"/>
    <property type="project" value="UniProtKB-KW"/>
</dbReference>
<protein>
    <submittedName>
        <fullName evidence="2">Serine protease</fullName>
    </submittedName>
</protein>
<evidence type="ECO:0000313" key="3">
    <source>
        <dbReference type="Proteomes" id="UP000268829"/>
    </source>
</evidence>
<dbReference type="OrthoDB" id="2086300at2"/>
<dbReference type="GO" id="GO:0006508">
    <property type="term" value="P:proteolysis"/>
    <property type="evidence" value="ECO:0007669"/>
    <property type="project" value="UniProtKB-KW"/>
</dbReference>
<feature type="domain" description="Immunity MXAN-0049 protein" evidence="1">
    <location>
        <begin position="38"/>
        <end position="172"/>
    </location>
</feature>
<accession>A0A3M8AFR3</accession>
<reference evidence="2 3" key="1">
    <citation type="submission" date="2018-10" db="EMBL/GenBank/DDBJ databases">
        <title>Phylogenomics of Brevibacillus.</title>
        <authorList>
            <person name="Dunlap C."/>
        </authorList>
    </citation>
    <scope>NUCLEOTIDE SEQUENCE [LARGE SCALE GENOMIC DNA]</scope>
    <source>
        <strain evidence="2 3">DSM 100115</strain>
    </source>
</reference>
<evidence type="ECO:0000259" key="1">
    <source>
        <dbReference type="Pfam" id="PF07791"/>
    </source>
</evidence>
<proteinExistence type="predicted"/>
<comment type="caution">
    <text evidence="2">The sequence shown here is derived from an EMBL/GenBank/DDBJ whole genome shotgun (WGS) entry which is preliminary data.</text>
</comment>
<keyword evidence="3" id="KW-1185">Reference proteome</keyword>
<dbReference type="AlphaFoldDB" id="A0A3M8AFR3"/>
<gene>
    <name evidence="2" type="ORF">EDM57_22945</name>
</gene>